<sequence>MGYHDEIDNILPPAYTRLKREWEGFVDNLIGEWKTLNVLSVLLLAAMMTIFQIQDAAQNPITRYLAFWSLFCALLSLLFSCLYIFRFGMMRKPYKAVELALEVGKNPQPVLWNMWVMLSMPLVWVSWSVVTFIFCIVFFMWQSRAQTPEDVPSPSYSSATELIPRILICIVLGTGVAHVGLAIYTFHRYGSQMDESWRKRFEEYCRPAAQPSHRVSRGSDQSRVLAVLDDGRPEPSEVVVSLAVEDSTSGAQDSMELQERTRRESNVGSVGLGRPDGHRDIET</sequence>
<dbReference type="AlphaFoldDB" id="A0A9P5X072"/>
<protein>
    <submittedName>
        <fullName evidence="3">Uncharacterized protein</fullName>
    </submittedName>
</protein>
<feature type="transmembrane region" description="Helical" evidence="2">
    <location>
        <begin position="35"/>
        <end position="53"/>
    </location>
</feature>
<feature type="transmembrane region" description="Helical" evidence="2">
    <location>
        <begin position="162"/>
        <end position="186"/>
    </location>
</feature>
<evidence type="ECO:0000313" key="4">
    <source>
        <dbReference type="Proteomes" id="UP000807342"/>
    </source>
</evidence>
<keyword evidence="2" id="KW-0472">Membrane</keyword>
<feature type="transmembrane region" description="Helical" evidence="2">
    <location>
        <begin position="65"/>
        <end position="85"/>
    </location>
</feature>
<evidence type="ECO:0000256" key="2">
    <source>
        <dbReference type="SAM" id="Phobius"/>
    </source>
</evidence>
<feature type="region of interest" description="Disordered" evidence="1">
    <location>
        <begin position="244"/>
        <end position="283"/>
    </location>
</feature>
<organism evidence="3 4">
    <name type="scientific">Macrolepiota fuliginosa MF-IS2</name>
    <dbReference type="NCBI Taxonomy" id="1400762"/>
    <lineage>
        <taxon>Eukaryota</taxon>
        <taxon>Fungi</taxon>
        <taxon>Dikarya</taxon>
        <taxon>Basidiomycota</taxon>
        <taxon>Agaricomycotina</taxon>
        <taxon>Agaricomycetes</taxon>
        <taxon>Agaricomycetidae</taxon>
        <taxon>Agaricales</taxon>
        <taxon>Agaricineae</taxon>
        <taxon>Agaricaceae</taxon>
        <taxon>Macrolepiota</taxon>
    </lineage>
</organism>
<reference evidence="3" key="1">
    <citation type="submission" date="2020-11" db="EMBL/GenBank/DDBJ databases">
        <authorList>
            <consortium name="DOE Joint Genome Institute"/>
            <person name="Ahrendt S."/>
            <person name="Riley R."/>
            <person name="Andreopoulos W."/>
            <person name="Labutti K."/>
            <person name="Pangilinan J."/>
            <person name="Ruiz-Duenas F.J."/>
            <person name="Barrasa J.M."/>
            <person name="Sanchez-Garcia M."/>
            <person name="Camarero S."/>
            <person name="Miyauchi S."/>
            <person name="Serrano A."/>
            <person name="Linde D."/>
            <person name="Babiker R."/>
            <person name="Drula E."/>
            <person name="Ayuso-Fernandez I."/>
            <person name="Pacheco R."/>
            <person name="Padilla G."/>
            <person name="Ferreira P."/>
            <person name="Barriuso J."/>
            <person name="Kellner H."/>
            <person name="Castanera R."/>
            <person name="Alfaro M."/>
            <person name="Ramirez L."/>
            <person name="Pisabarro A.G."/>
            <person name="Kuo A."/>
            <person name="Tritt A."/>
            <person name="Lipzen A."/>
            <person name="He G."/>
            <person name="Yan M."/>
            <person name="Ng V."/>
            <person name="Cullen D."/>
            <person name="Martin F."/>
            <person name="Rosso M.-N."/>
            <person name="Henrissat B."/>
            <person name="Hibbett D."/>
            <person name="Martinez A.T."/>
            <person name="Grigoriev I.V."/>
        </authorList>
    </citation>
    <scope>NUCLEOTIDE SEQUENCE</scope>
    <source>
        <strain evidence="3">MF-IS2</strain>
    </source>
</reference>
<proteinExistence type="predicted"/>
<comment type="caution">
    <text evidence="3">The sequence shown here is derived from an EMBL/GenBank/DDBJ whole genome shotgun (WGS) entry which is preliminary data.</text>
</comment>
<keyword evidence="2" id="KW-1133">Transmembrane helix</keyword>
<evidence type="ECO:0000313" key="3">
    <source>
        <dbReference type="EMBL" id="KAF9442353.1"/>
    </source>
</evidence>
<keyword evidence="2" id="KW-0812">Transmembrane</keyword>
<dbReference type="Proteomes" id="UP000807342">
    <property type="component" value="Unassembled WGS sequence"/>
</dbReference>
<feature type="transmembrane region" description="Helical" evidence="2">
    <location>
        <begin position="122"/>
        <end position="142"/>
    </location>
</feature>
<dbReference type="OrthoDB" id="3062801at2759"/>
<accession>A0A9P5X072</accession>
<dbReference type="EMBL" id="MU151649">
    <property type="protein sequence ID" value="KAF9442353.1"/>
    <property type="molecule type" value="Genomic_DNA"/>
</dbReference>
<evidence type="ECO:0000256" key="1">
    <source>
        <dbReference type="SAM" id="MobiDB-lite"/>
    </source>
</evidence>
<gene>
    <name evidence="3" type="ORF">P691DRAFT_681656</name>
</gene>
<name>A0A9P5X072_9AGAR</name>
<keyword evidence="4" id="KW-1185">Reference proteome</keyword>